<proteinExistence type="predicted"/>
<feature type="signal peptide" evidence="1">
    <location>
        <begin position="1"/>
        <end position="26"/>
    </location>
</feature>
<dbReference type="PROSITE" id="PS51257">
    <property type="entry name" value="PROKAR_LIPOPROTEIN"/>
    <property type="match status" value="1"/>
</dbReference>
<feature type="chain" id="PRO_5016623178" evidence="1">
    <location>
        <begin position="27"/>
        <end position="145"/>
    </location>
</feature>
<keyword evidence="1" id="KW-0732">Signal</keyword>
<keyword evidence="2" id="KW-0449">Lipoprotein</keyword>
<evidence type="ECO:0000256" key="1">
    <source>
        <dbReference type="SAM" id="SignalP"/>
    </source>
</evidence>
<dbReference type="AlphaFoldDB" id="A0A378SWE9"/>
<reference evidence="2 3" key="1">
    <citation type="submission" date="2018-06" db="EMBL/GenBank/DDBJ databases">
        <authorList>
            <consortium name="Pathogen Informatics"/>
            <person name="Doyle S."/>
        </authorList>
    </citation>
    <scope>NUCLEOTIDE SEQUENCE [LARGE SCALE GENOMIC DNA]</scope>
    <source>
        <strain evidence="2 3">NCTC10742</strain>
    </source>
</reference>
<dbReference type="Proteomes" id="UP000254291">
    <property type="component" value="Unassembled WGS sequence"/>
</dbReference>
<dbReference type="EMBL" id="UGQM01000001">
    <property type="protein sequence ID" value="STZ46226.1"/>
    <property type="molecule type" value="Genomic_DNA"/>
</dbReference>
<protein>
    <submittedName>
        <fullName evidence="2">Lipoprotein</fullName>
    </submittedName>
</protein>
<name>A0A378SWE9_9MYCO</name>
<accession>A0A378SWE9</accession>
<organism evidence="2 3">
    <name type="scientific">Mycolicibacterium gilvum</name>
    <dbReference type="NCBI Taxonomy" id="1804"/>
    <lineage>
        <taxon>Bacteria</taxon>
        <taxon>Bacillati</taxon>
        <taxon>Actinomycetota</taxon>
        <taxon>Actinomycetes</taxon>
        <taxon>Mycobacteriales</taxon>
        <taxon>Mycobacteriaceae</taxon>
        <taxon>Mycolicibacterium</taxon>
    </lineage>
</organism>
<sequence>MRLTRPAALGAAAAASCLLLAPVASAQPEPTPAPDAEGPKTTIDASGSYAVGTEILPGVYQSAGPVDDGACYWKRVAGEELVDNALTKKPAFVQIMPTDTTFTTSDCQAWTLTNAPMPPQPSPASLLGELTKAIGSGMFSGGPPP</sequence>
<evidence type="ECO:0000313" key="3">
    <source>
        <dbReference type="Proteomes" id="UP000254291"/>
    </source>
</evidence>
<dbReference type="RefSeq" id="WP_011891967.1">
    <property type="nucleotide sequence ID" value="NZ_JACKST010000008.1"/>
</dbReference>
<dbReference type="OMA" id="GGACYWK"/>
<evidence type="ECO:0000313" key="2">
    <source>
        <dbReference type="EMBL" id="STZ46226.1"/>
    </source>
</evidence>
<gene>
    <name evidence="2" type="ORF">NCTC10742_05496</name>
</gene>